<dbReference type="CDD" id="cd01335">
    <property type="entry name" value="Radical_SAM"/>
    <property type="match status" value="1"/>
</dbReference>
<evidence type="ECO:0000256" key="2">
    <source>
        <dbReference type="ARBA" id="ARBA00022485"/>
    </source>
</evidence>
<evidence type="ECO:0000256" key="3">
    <source>
        <dbReference type="ARBA" id="ARBA00022691"/>
    </source>
</evidence>
<accession>A0A0S8JY44</accession>
<dbReference type="PANTHER" id="PTHR22960">
    <property type="entry name" value="MOLYBDOPTERIN COFACTOR SYNTHESIS PROTEIN A"/>
    <property type="match status" value="1"/>
</dbReference>
<dbReference type="GO" id="GO:0006777">
    <property type="term" value="P:Mo-molybdopterin cofactor biosynthetic process"/>
    <property type="evidence" value="ECO:0007669"/>
    <property type="project" value="UniProtKB-KW"/>
</dbReference>
<evidence type="ECO:0000313" key="10">
    <source>
        <dbReference type="Proteomes" id="UP000050975"/>
    </source>
</evidence>
<comment type="caution">
    <text evidence="9">The sequence shown here is derived from an EMBL/GenBank/DDBJ whole genome shotgun (WGS) entry which is preliminary data.</text>
</comment>
<evidence type="ECO:0000256" key="5">
    <source>
        <dbReference type="ARBA" id="ARBA00023004"/>
    </source>
</evidence>
<evidence type="ECO:0000256" key="1">
    <source>
        <dbReference type="ARBA" id="ARBA00001966"/>
    </source>
</evidence>
<name>A0A0S8JY44_UNCW3</name>
<keyword evidence="3" id="KW-0949">S-adenosyl-L-methionine</keyword>
<dbReference type="GO" id="GO:0061799">
    <property type="term" value="F:cyclic pyranopterin monophosphate synthase activity"/>
    <property type="evidence" value="ECO:0007669"/>
    <property type="project" value="TreeGrafter"/>
</dbReference>
<dbReference type="SFLD" id="SFLDG01386">
    <property type="entry name" value="main_SPASM_domain-containing"/>
    <property type="match status" value="1"/>
</dbReference>
<dbReference type="PATRIC" id="fig|1703778.3.peg.160"/>
<organism evidence="9 10">
    <name type="scientific">candidate division WOR_3 bacterium SM1_77</name>
    <dbReference type="NCBI Taxonomy" id="1703778"/>
    <lineage>
        <taxon>Bacteria</taxon>
        <taxon>Bacteria division WOR-3</taxon>
    </lineage>
</organism>
<dbReference type="PROSITE" id="PS01305">
    <property type="entry name" value="MOAA_NIFB_PQQE"/>
    <property type="match status" value="1"/>
</dbReference>
<evidence type="ECO:0000259" key="8">
    <source>
        <dbReference type="PROSITE" id="PS51918"/>
    </source>
</evidence>
<sequence length="266" mass="29621">MLDRFNRRIYYLRISVTDRCNLRCVYCMPTEGVSLIPRHEILSFEEICEVATTAVEMGMDRIRLTGGEPLVRRNIVDLVSMIAEIEGVRDLAMTTNGVLLEEFAKPLVEAGLRRVNISLDTMDADRYAYLTGGGDIRRVLAGIEAAKKAGLTPIKLNCVVRESSDEPDAQQVAQFADQNGLIVRFIRQMNIAEGTFWVVQGGTGGNCAQCNRLRLTSNGMIKPCLFNDIMFSVRELGIRDAIERAVEAKPERGIKSVNHTFYNVGG</sequence>
<evidence type="ECO:0000256" key="4">
    <source>
        <dbReference type="ARBA" id="ARBA00022723"/>
    </source>
</evidence>
<feature type="domain" description="Radical SAM core" evidence="8">
    <location>
        <begin position="4"/>
        <end position="239"/>
    </location>
</feature>
<dbReference type="InterPro" id="IPR013785">
    <property type="entry name" value="Aldolase_TIM"/>
</dbReference>
<dbReference type="InterPro" id="IPR050105">
    <property type="entry name" value="MoCo_biosynth_MoaA/MoaC"/>
</dbReference>
<keyword evidence="6" id="KW-0411">Iron-sulfur</keyword>
<dbReference type="InterPro" id="IPR006638">
    <property type="entry name" value="Elp3/MiaA/NifB-like_rSAM"/>
</dbReference>
<dbReference type="PROSITE" id="PS51918">
    <property type="entry name" value="RADICAL_SAM"/>
    <property type="match status" value="1"/>
</dbReference>
<comment type="cofactor">
    <cofactor evidence="1">
        <name>[4Fe-4S] cluster</name>
        <dbReference type="ChEBI" id="CHEBI:49883"/>
    </cofactor>
</comment>
<protein>
    <submittedName>
        <fullName evidence="9">Radical SAM protein</fullName>
    </submittedName>
</protein>
<dbReference type="InterPro" id="IPR007197">
    <property type="entry name" value="rSAM"/>
</dbReference>
<dbReference type="PANTHER" id="PTHR22960:SF0">
    <property type="entry name" value="MOLYBDENUM COFACTOR BIOSYNTHESIS PROTEIN 1"/>
    <property type="match status" value="1"/>
</dbReference>
<dbReference type="Pfam" id="PF04055">
    <property type="entry name" value="Radical_SAM"/>
    <property type="match status" value="1"/>
</dbReference>
<dbReference type="InterPro" id="IPR000385">
    <property type="entry name" value="MoaA_NifB_PqqE_Fe-S-bd_CS"/>
</dbReference>
<keyword evidence="4" id="KW-0479">Metal-binding</keyword>
<keyword evidence="5" id="KW-0408">Iron</keyword>
<dbReference type="Proteomes" id="UP000050975">
    <property type="component" value="Unassembled WGS sequence"/>
</dbReference>
<dbReference type="SFLD" id="SFLDG01067">
    <property type="entry name" value="SPASM/twitch_domain_containing"/>
    <property type="match status" value="1"/>
</dbReference>
<dbReference type="SFLD" id="SFLDS00029">
    <property type="entry name" value="Radical_SAM"/>
    <property type="match status" value="1"/>
</dbReference>
<dbReference type="InterPro" id="IPR058240">
    <property type="entry name" value="rSAM_sf"/>
</dbReference>
<keyword evidence="7" id="KW-0501">Molybdenum cofactor biosynthesis</keyword>
<evidence type="ECO:0000256" key="6">
    <source>
        <dbReference type="ARBA" id="ARBA00023014"/>
    </source>
</evidence>
<dbReference type="GO" id="GO:0046872">
    <property type="term" value="F:metal ion binding"/>
    <property type="evidence" value="ECO:0007669"/>
    <property type="project" value="UniProtKB-KW"/>
</dbReference>
<dbReference type="AlphaFoldDB" id="A0A0S8JY44"/>
<dbReference type="GO" id="GO:0061798">
    <property type="term" value="F:GTP 3',8'-cyclase activity"/>
    <property type="evidence" value="ECO:0007669"/>
    <property type="project" value="TreeGrafter"/>
</dbReference>
<evidence type="ECO:0000256" key="7">
    <source>
        <dbReference type="ARBA" id="ARBA00023150"/>
    </source>
</evidence>
<reference evidence="9 10" key="1">
    <citation type="journal article" date="2015" name="Microbiome">
        <title>Genomic resolution of linkages in carbon, nitrogen, and sulfur cycling among widespread estuary sediment bacteria.</title>
        <authorList>
            <person name="Baker B.J."/>
            <person name="Lazar C.S."/>
            <person name="Teske A.P."/>
            <person name="Dick G.J."/>
        </authorList>
    </citation>
    <scope>NUCLEOTIDE SEQUENCE [LARGE SCALE GENOMIC DNA]</scope>
    <source>
        <strain evidence="9">SM1_77</strain>
    </source>
</reference>
<dbReference type="Gene3D" id="3.20.20.70">
    <property type="entry name" value="Aldolase class I"/>
    <property type="match status" value="1"/>
</dbReference>
<dbReference type="GO" id="GO:0051539">
    <property type="term" value="F:4 iron, 4 sulfur cluster binding"/>
    <property type="evidence" value="ECO:0007669"/>
    <property type="project" value="UniProtKB-KW"/>
</dbReference>
<proteinExistence type="predicted"/>
<gene>
    <name evidence="9" type="ORF">AMJ74_02830</name>
</gene>
<keyword evidence="2" id="KW-0004">4Fe-4S</keyword>
<dbReference type="EMBL" id="LJVE01000037">
    <property type="protein sequence ID" value="KPL14742.1"/>
    <property type="molecule type" value="Genomic_DNA"/>
</dbReference>
<evidence type="ECO:0000313" key="9">
    <source>
        <dbReference type="EMBL" id="KPL14742.1"/>
    </source>
</evidence>
<dbReference type="SUPFAM" id="SSF102114">
    <property type="entry name" value="Radical SAM enzymes"/>
    <property type="match status" value="1"/>
</dbReference>
<dbReference type="SMART" id="SM00729">
    <property type="entry name" value="Elp3"/>
    <property type="match status" value="1"/>
</dbReference>